<dbReference type="EMBL" id="RCHU01001263">
    <property type="protein sequence ID" value="TKR63701.1"/>
    <property type="molecule type" value="Genomic_DNA"/>
</dbReference>
<protein>
    <submittedName>
        <fullName evidence="1">Uncharacterized protein</fullName>
    </submittedName>
</protein>
<organism evidence="1">
    <name type="scientific">Populus alba</name>
    <name type="common">White poplar</name>
    <dbReference type="NCBI Taxonomy" id="43335"/>
    <lineage>
        <taxon>Eukaryota</taxon>
        <taxon>Viridiplantae</taxon>
        <taxon>Streptophyta</taxon>
        <taxon>Embryophyta</taxon>
        <taxon>Tracheophyta</taxon>
        <taxon>Spermatophyta</taxon>
        <taxon>Magnoliopsida</taxon>
        <taxon>eudicotyledons</taxon>
        <taxon>Gunneridae</taxon>
        <taxon>Pentapetalae</taxon>
        <taxon>rosids</taxon>
        <taxon>fabids</taxon>
        <taxon>Malpighiales</taxon>
        <taxon>Salicaceae</taxon>
        <taxon>Saliceae</taxon>
        <taxon>Populus</taxon>
    </lineage>
</organism>
<accession>A0A4U5M4I3</accession>
<comment type="caution">
    <text evidence="1">The sequence shown here is derived from an EMBL/GenBank/DDBJ whole genome shotgun (WGS) entry which is preliminary data.</text>
</comment>
<proteinExistence type="predicted"/>
<name>A0A4U5M4I3_POPAL</name>
<dbReference type="AlphaFoldDB" id="A0A4U5M4I3"/>
<evidence type="ECO:0000313" key="1">
    <source>
        <dbReference type="EMBL" id="TKR63701.1"/>
    </source>
</evidence>
<reference evidence="1" key="1">
    <citation type="submission" date="2018-10" db="EMBL/GenBank/DDBJ databases">
        <title>Population genomic analysis revealed the cold adaptation of white poplar.</title>
        <authorList>
            <person name="Liu Y.-J."/>
        </authorList>
    </citation>
    <scope>NUCLEOTIDE SEQUENCE [LARGE SCALE GENOMIC DNA]</scope>
    <source>
        <strain evidence="1">PAL-ZL1</strain>
    </source>
</reference>
<gene>
    <name evidence="1" type="ORF">D5086_0000320860</name>
</gene>
<sequence length="165" mass="18461">MKSKPSFRSSFPGLHLKSVHEGQSSKKKEKLIRQSYAIIKSVVRGQSSISTEKNHTAGERSLWEVTYRSGFHSFLVNEGKHWADLLGTKAPTPAYSALRFGKGLPFTNCSLPRFIPSPENPQNHADNLMVKTFGLSDNARKMLDLKPMLYDMTHMESPGLIKSIA</sequence>